<dbReference type="AlphaFoldDB" id="A0A6I2NN31"/>
<reference evidence="1 2" key="1">
    <citation type="journal article" date="2019" name="Nat. Med.">
        <title>A library of human gut bacterial isolates paired with longitudinal multiomics data enables mechanistic microbiome research.</title>
        <authorList>
            <person name="Poyet M."/>
            <person name="Groussin M."/>
            <person name="Gibbons S.M."/>
            <person name="Avila-Pacheco J."/>
            <person name="Jiang X."/>
            <person name="Kearney S.M."/>
            <person name="Perrotta A.R."/>
            <person name="Berdy B."/>
            <person name="Zhao S."/>
            <person name="Lieberman T.D."/>
            <person name="Swanson P.K."/>
            <person name="Smith M."/>
            <person name="Roesemann S."/>
            <person name="Alexander J.E."/>
            <person name="Rich S.A."/>
            <person name="Livny J."/>
            <person name="Vlamakis H."/>
            <person name="Clish C."/>
            <person name="Bullock K."/>
            <person name="Deik A."/>
            <person name="Scott J."/>
            <person name="Pierce K.A."/>
            <person name="Xavier R.J."/>
            <person name="Alm E.J."/>
        </authorList>
    </citation>
    <scope>NUCLEOTIDE SEQUENCE [LARGE SCALE GENOMIC DNA]</scope>
    <source>
        <strain evidence="1 2">BIOML-A2</strain>
    </source>
</reference>
<evidence type="ECO:0000313" key="2">
    <source>
        <dbReference type="Proteomes" id="UP000432516"/>
    </source>
</evidence>
<dbReference type="Gene3D" id="3.20.20.80">
    <property type="entry name" value="Glycosidases"/>
    <property type="match status" value="1"/>
</dbReference>
<name>A0A6I2NN31_PARDI</name>
<comment type="caution">
    <text evidence="1">The sequence shown here is derived from an EMBL/GenBank/DDBJ whole genome shotgun (WGS) entry which is preliminary data.</text>
</comment>
<dbReference type="EMBL" id="WKNE01000007">
    <property type="protein sequence ID" value="MRZ55312.1"/>
    <property type="molecule type" value="Genomic_DNA"/>
</dbReference>
<dbReference type="SUPFAM" id="SSF51445">
    <property type="entry name" value="(Trans)glycosidases"/>
    <property type="match status" value="1"/>
</dbReference>
<protein>
    <submittedName>
        <fullName evidence="1">Uncharacterized protein</fullName>
    </submittedName>
</protein>
<proteinExistence type="predicted"/>
<sequence length="491" mass="55067">MTNQEPNIVEKIRAQKSIGIQIGVESFMDEGVEQVLDILQEKGAVNALYISTFTYDRGIGGRPGRAFPDHGIAKPDTDRYHGGNYATPHAEFYKNTRIKGELLKAPDFGDVDILEKIIPEARKRDMKVFASVQDGFNYPEDVTIFKDFYEENLGGQKGGAMCFYQPDVREFWKAVCVDLCTSYDIDGILLFNERGGPFLNALGASHNQSIQSSHVTCFCEHHRRAAEAFGIDVGRAKEGYRKLDAFVQASLNGNRPTDGYYVEFERLMYAYPEVYAWNQLFDLGKSQILADVYGAVKSVNKNQQVGFHIEHVNSFNPFYRATRNYADMAKIADFLKVVVYDNCGGERYASFIRNAGSIIFRDVPSEELMQLNNYLLNYSEKEASIENLPKTGLSPDYVYRETRRALEGVQGQCDILPGIDVNIPVGRNSKKATPDDTYAATYAALKGGAQGVILSRKYSEMMLANLEAAGRAARDAATLKVETSENRFNFY</sequence>
<evidence type="ECO:0000313" key="1">
    <source>
        <dbReference type="EMBL" id="MRZ55312.1"/>
    </source>
</evidence>
<dbReference type="Proteomes" id="UP000432516">
    <property type="component" value="Unassembled WGS sequence"/>
</dbReference>
<dbReference type="InterPro" id="IPR017853">
    <property type="entry name" value="GH"/>
</dbReference>
<accession>A0A6I2NN31</accession>
<gene>
    <name evidence="1" type="ORF">GKD68_11170</name>
</gene>
<organism evidence="1 2">
    <name type="scientific">Parabacteroides distasonis</name>
    <dbReference type="NCBI Taxonomy" id="823"/>
    <lineage>
        <taxon>Bacteria</taxon>
        <taxon>Pseudomonadati</taxon>
        <taxon>Bacteroidota</taxon>
        <taxon>Bacteroidia</taxon>
        <taxon>Bacteroidales</taxon>
        <taxon>Tannerellaceae</taxon>
        <taxon>Parabacteroides</taxon>
    </lineage>
</organism>